<accession>A0A1H9LRA5</accession>
<sequence>MHSCENPHLKLKSILMRLIRCFTLLALLTLLCTCDSATSSEMARDAGMAMESPTIMEEMQFDGDDSDGMVSNLTVESSPDVSPEKASTAPKIIYTASARARVEQLDTALAIVSRTVAEAGGYLASQHRRNSSYEHTVTMEIRLPADHLSSTLELLPLIAQDIDYQNLDSRDVTAQWLDLESRLQTKRDVRDRYIDVLRNRAQKVEDILNAEDKIRVITEEIESKEGQLRYLRDQVSLSTLTLELYETQEYRDTGDSYRRSFGNKLLSSLAFGWEMIQELVLGLVAIWPLLLIGGVAFWGFRRWRRKGRG</sequence>
<keyword evidence="1" id="KW-0812">Transmembrane</keyword>
<feature type="transmembrane region" description="Helical" evidence="1">
    <location>
        <begin position="279"/>
        <end position="300"/>
    </location>
</feature>
<dbReference type="OrthoDB" id="5381491at2"/>
<dbReference type="AlphaFoldDB" id="A0A1H9LRA5"/>
<reference evidence="4" key="1">
    <citation type="submission" date="2016-10" db="EMBL/GenBank/DDBJ databases">
        <authorList>
            <person name="Varghese N."/>
            <person name="Submissions S."/>
        </authorList>
    </citation>
    <scope>NUCLEOTIDE SEQUENCE [LARGE SCALE GENOMIC DNA]</scope>
    <source>
        <strain evidence="4">DSM 24740</strain>
    </source>
</reference>
<evidence type="ECO:0000313" key="3">
    <source>
        <dbReference type="EMBL" id="SER14042.1"/>
    </source>
</evidence>
<dbReference type="EMBL" id="FOFB01000025">
    <property type="protein sequence ID" value="SER14042.1"/>
    <property type="molecule type" value="Genomic_DNA"/>
</dbReference>
<evidence type="ECO:0000259" key="2">
    <source>
        <dbReference type="Pfam" id="PF14257"/>
    </source>
</evidence>
<evidence type="ECO:0000256" key="1">
    <source>
        <dbReference type="SAM" id="Phobius"/>
    </source>
</evidence>
<dbReference type="InParanoid" id="A0A1H9LRA5"/>
<organism evidence="3 4">
    <name type="scientific">Neolewinella agarilytica</name>
    <dbReference type="NCBI Taxonomy" id="478744"/>
    <lineage>
        <taxon>Bacteria</taxon>
        <taxon>Pseudomonadati</taxon>
        <taxon>Bacteroidota</taxon>
        <taxon>Saprospiria</taxon>
        <taxon>Saprospirales</taxon>
        <taxon>Lewinellaceae</taxon>
        <taxon>Neolewinella</taxon>
    </lineage>
</organism>
<feature type="domain" description="DUF4349" evidence="2">
    <location>
        <begin position="91"/>
        <end position="299"/>
    </location>
</feature>
<evidence type="ECO:0000313" key="4">
    <source>
        <dbReference type="Proteomes" id="UP000199021"/>
    </source>
</evidence>
<keyword evidence="1" id="KW-0472">Membrane</keyword>
<keyword evidence="1" id="KW-1133">Transmembrane helix</keyword>
<proteinExistence type="predicted"/>
<dbReference type="Pfam" id="PF14257">
    <property type="entry name" value="DUF4349"/>
    <property type="match status" value="1"/>
</dbReference>
<gene>
    <name evidence="3" type="ORF">SAMN05444359_12542</name>
</gene>
<name>A0A1H9LRA5_9BACT</name>
<protein>
    <submittedName>
        <fullName evidence="3">PEP-CTERM protein-sorting domain-containing protein</fullName>
    </submittedName>
</protein>
<dbReference type="STRING" id="478744.SAMN05444359_12542"/>
<keyword evidence="4" id="KW-1185">Reference proteome</keyword>
<dbReference type="InterPro" id="IPR025645">
    <property type="entry name" value="DUF4349"/>
</dbReference>
<dbReference type="Proteomes" id="UP000199021">
    <property type="component" value="Unassembled WGS sequence"/>
</dbReference>